<evidence type="ECO:0000256" key="1">
    <source>
        <dbReference type="SAM" id="MobiDB-lite"/>
    </source>
</evidence>
<evidence type="ECO:0000313" key="3">
    <source>
        <dbReference type="EMBL" id="AEL30379.1"/>
    </source>
</evidence>
<dbReference type="EMBL" id="HQ637178">
    <property type="protein sequence ID" value="AEL30379.1"/>
    <property type="molecule type" value="Genomic_DNA"/>
</dbReference>
<feature type="region of interest" description="Disordered" evidence="1">
    <location>
        <begin position="92"/>
        <end position="114"/>
    </location>
</feature>
<feature type="region of interest" description="Disordered" evidence="1">
    <location>
        <begin position="48"/>
        <end position="69"/>
    </location>
</feature>
<proteinExistence type="predicted"/>
<evidence type="ECO:0000259" key="2">
    <source>
        <dbReference type="Pfam" id="PF20167"/>
    </source>
</evidence>
<organism evidence="3">
    <name type="scientific">Arachis hypogaea</name>
    <name type="common">Peanut</name>
    <dbReference type="NCBI Taxonomy" id="3818"/>
    <lineage>
        <taxon>Eukaryota</taxon>
        <taxon>Viridiplantae</taxon>
        <taxon>Streptophyta</taxon>
        <taxon>Embryophyta</taxon>
        <taxon>Tracheophyta</taxon>
        <taxon>Spermatophyta</taxon>
        <taxon>Magnoliopsida</taxon>
        <taxon>eudicotyledons</taxon>
        <taxon>Gunneridae</taxon>
        <taxon>Pentapetalae</taxon>
        <taxon>rosids</taxon>
        <taxon>fabids</taxon>
        <taxon>Fabales</taxon>
        <taxon>Fabaceae</taxon>
        <taxon>Papilionoideae</taxon>
        <taxon>50 kb inversion clade</taxon>
        <taxon>dalbergioids sensu lato</taxon>
        <taxon>Dalbergieae</taxon>
        <taxon>Pterocarpus clade</taxon>
        <taxon>Arachis</taxon>
    </lineage>
</organism>
<feature type="region of interest" description="Disordered" evidence="1">
    <location>
        <begin position="376"/>
        <end position="407"/>
    </location>
</feature>
<dbReference type="InterPro" id="IPR046796">
    <property type="entry name" value="Transposase_32_dom"/>
</dbReference>
<reference evidence="3" key="1">
    <citation type="journal article" date="2011" name="New Phytol.">
        <title>Comparative analysis of peanut NBS-LRR gene clusters suggests evolutionary innovation among duplicated domains and erosion of gene microsynteny.</title>
        <authorList>
            <person name="Ratnaparkhe M.B."/>
            <person name="Wang X."/>
            <person name="Li J."/>
            <person name="Compton R.O."/>
            <person name="Rainville L.K."/>
            <person name="Lemke C."/>
            <person name="Kim C."/>
            <person name="Tang H."/>
            <person name="Paterson A.H."/>
        </authorList>
    </citation>
    <scope>NUCLEOTIDE SEQUENCE</scope>
</reference>
<feature type="compositionally biased region" description="Basic and acidic residues" evidence="1">
    <location>
        <begin position="397"/>
        <end position="407"/>
    </location>
</feature>
<name>G0Y6W9_ARAHY</name>
<dbReference type="AlphaFoldDB" id="G0Y6W9"/>
<dbReference type="Pfam" id="PF20167">
    <property type="entry name" value="Transposase_32"/>
    <property type="match status" value="1"/>
</dbReference>
<protein>
    <recommendedName>
        <fullName evidence="2">Putative plant transposon protein domain-containing protein</fullName>
    </recommendedName>
</protein>
<feature type="compositionally biased region" description="Gly residues" evidence="1">
    <location>
        <begin position="377"/>
        <end position="387"/>
    </location>
</feature>
<sequence length="436" mass="49665">MVINRPLMVITSTKFSLQSSFNVSLIFLPPTQFGYFTFHIPLFHHHEKENRAKKERKNPSLPKTINPSNPHSYSHTFYFFIFSLTPNQAHRSYEEEKNYPRKSSQKTKEFALNDTTKPPNLESLEFRNKYGKTHSHFDPNRFNSCTSFEFHNEVMEKRHLCATYLVSLDTLTNKGINISSLFELLNWKPLLLIQKPVYPGLVQEFYANMRLIDGTLHSYVKRVQIALDSETIGAALGFKDEGPRAYMVDKWDTQVGVSYKTVLQHICENLSGLHGTIPTHKALGPVNSLLHRIITHILTLQSGSHNRVTFSECLILFALVTSTPVSFGYIMIRHMWDSVRSTKKANLPYGIFLTRIFEYFKVDLLNEAVENKVSSIRGGGATKGTKGGKYVASDSDNETRPESSKTVKSIKEILGEFSNMADMMIQSHKGARKQAS</sequence>
<accession>G0Y6W9</accession>
<gene>
    <name evidence="3" type="ORF">205D04_19</name>
</gene>
<feature type="domain" description="Putative plant transposon protein" evidence="2">
    <location>
        <begin position="185"/>
        <end position="363"/>
    </location>
</feature>